<dbReference type="Gene3D" id="3.20.20.80">
    <property type="entry name" value="Glycosidases"/>
    <property type="match status" value="1"/>
</dbReference>
<dbReference type="Pfam" id="PF00704">
    <property type="entry name" value="Glyco_hydro_18"/>
    <property type="match status" value="1"/>
</dbReference>
<reference evidence="3" key="1">
    <citation type="submission" date="2022-01" db="EMBL/GenBank/DDBJ databases">
        <authorList>
            <person name="King R."/>
        </authorList>
    </citation>
    <scope>NUCLEOTIDE SEQUENCE</scope>
</reference>
<keyword evidence="1" id="KW-1133">Transmembrane helix</keyword>
<dbReference type="PANTHER" id="PTHR11177">
    <property type="entry name" value="CHITINASE"/>
    <property type="match status" value="1"/>
</dbReference>
<dbReference type="Gene3D" id="3.10.50.10">
    <property type="match status" value="1"/>
</dbReference>
<evidence type="ECO:0000313" key="3">
    <source>
        <dbReference type="EMBL" id="CAH1162865.1"/>
    </source>
</evidence>
<keyword evidence="1" id="KW-0812">Transmembrane</keyword>
<keyword evidence="1" id="KW-0472">Membrane</keyword>
<gene>
    <name evidence="3" type="ORF">PHAECO_LOCUS8655</name>
</gene>
<evidence type="ECO:0000313" key="4">
    <source>
        <dbReference type="Proteomes" id="UP001153737"/>
    </source>
</evidence>
<dbReference type="GO" id="GO:0005975">
    <property type="term" value="P:carbohydrate metabolic process"/>
    <property type="evidence" value="ECO:0007669"/>
    <property type="project" value="InterPro"/>
</dbReference>
<protein>
    <recommendedName>
        <fullName evidence="2">GH18 domain-containing protein</fullName>
    </recommendedName>
</protein>
<dbReference type="OrthoDB" id="9990982at2759"/>
<dbReference type="GO" id="GO:0006032">
    <property type="term" value="P:chitin catabolic process"/>
    <property type="evidence" value="ECO:0007669"/>
    <property type="project" value="TreeGrafter"/>
</dbReference>
<dbReference type="SMART" id="SM00636">
    <property type="entry name" value="Glyco_18"/>
    <property type="match status" value="1"/>
</dbReference>
<dbReference type="Proteomes" id="UP001153737">
    <property type="component" value="Chromosome 4"/>
</dbReference>
<dbReference type="EMBL" id="OU896710">
    <property type="protein sequence ID" value="CAH1162865.1"/>
    <property type="molecule type" value="Genomic_DNA"/>
</dbReference>
<feature type="domain" description="GH18" evidence="2">
    <location>
        <begin position="4"/>
        <end position="359"/>
    </location>
</feature>
<feature type="transmembrane region" description="Helical" evidence="1">
    <location>
        <begin position="378"/>
        <end position="398"/>
    </location>
</feature>
<name>A0A9P0GVF2_PHACE</name>
<dbReference type="PANTHER" id="PTHR11177:SF317">
    <property type="entry name" value="CHITINASE 12-RELATED"/>
    <property type="match status" value="1"/>
</dbReference>
<evidence type="ECO:0000259" key="2">
    <source>
        <dbReference type="PROSITE" id="PS51910"/>
    </source>
</evidence>
<reference evidence="3" key="2">
    <citation type="submission" date="2022-10" db="EMBL/GenBank/DDBJ databases">
        <authorList>
            <consortium name="ENA_rothamsted_submissions"/>
            <consortium name="culmorum"/>
            <person name="King R."/>
        </authorList>
    </citation>
    <scope>NUCLEOTIDE SEQUENCE</scope>
</reference>
<dbReference type="InterPro" id="IPR029070">
    <property type="entry name" value="Chitinase_insertion_sf"/>
</dbReference>
<sequence>MPCDNIVCYYVPAYGNIGPEDLDPSLCTHLNYAFVRLDEKGNLYFGNEYLDITKGYYERTVALKERNPKLKVLLSVGDTDAAVFSKVAASHVTRRVLVNSTVDWLTRYSFDGLDVHWEKPAPDDAENFVNLLRDLREAFDSRGWLLSAAVYPNPSPGYDVVKISKFLHMINLMCYDFYGPWSSTTGQNSPLFASTLDTPYQRDNLNIAAALSQWLNAGAPKDKVNVGVPFYGRLFTLASPYAGVPFYRRLFTFISPIQHFLHAPIDQTKTSSLSYLEICKKYKNWTTAWDNEQKNHYKYTSTQWLGYDDEESIRYKARYVASQGVAGMMIWQISQDDVEGKCTRKQNLLKVINEELRERYVDPSTVYRSNIWARHPEITSQIIAFIIFLVLFMLLLNWDD</sequence>
<dbReference type="SUPFAM" id="SSF54556">
    <property type="entry name" value="Chitinase insertion domain"/>
    <property type="match status" value="1"/>
</dbReference>
<dbReference type="InterPro" id="IPR001223">
    <property type="entry name" value="Glyco_hydro18_cat"/>
</dbReference>
<accession>A0A9P0GVF2</accession>
<dbReference type="PROSITE" id="PS51910">
    <property type="entry name" value="GH18_2"/>
    <property type="match status" value="1"/>
</dbReference>
<dbReference type="AlphaFoldDB" id="A0A9P0GVF2"/>
<dbReference type="InterPro" id="IPR011583">
    <property type="entry name" value="Chitinase_II/V-like_cat"/>
</dbReference>
<organism evidence="3 4">
    <name type="scientific">Phaedon cochleariae</name>
    <name type="common">Mustard beetle</name>
    <dbReference type="NCBI Taxonomy" id="80249"/>
    <lineage>
        <taxon>Eukaryota</taxon>
        <taxon>Metazoa</taxon>
        <taxon>Ecdysozoa</taxon>
        <taxon>Arthropoda</taxon>
        <taxon>Hexapoda</taxon>
        <taxon>Insecta</taxon>
        <taxon>Pterygota</taxon>
        <taxon>Neoptera</taxon>
        <taxon>Endopterygota</taxon>
        <taxon>Coleoptera</taxon>
        <taxon>Polyphaga</taxon>
        <taxon>Cucujiformia</taxon>
        <taxon>Chrysomeloidea</taxon>
        <taxon>Chrysomelidae</taxon>
        <taxon>Chrysomelinae</taxon>
        <taxon>Chrysomelini</taxon>
        <taxon>Phaedon</taxon>
    </lineage>
</organism>
<proteinExistence type="predicted"/>
<dbReference type="GO" id="GO:0008061">
    <property type="term" value="F:chitin binding"/>
    <property type="evidence" value="ECO:0007669"/>
    <property type="project" value="InterPro"/>
</dbReference>
<dbReference type="GO" id="GO:0004568">
    <property type="term" value="F:chitinase activity"/>
    <property type="evidence" value="ECO:0007669"/>
    <property type="project" value="TreeGrafter"/>
</dbReference>
<dbReference type="SUPFAM" id="SSF51445">
    <property type="entry name" value="(Trans)glycosidases"/>
    <property type="match status" value="1"/>
</dbReference>
<dbReference type="InterPro" id="IPR017853">
    <property type="entry name" value="GH"/>
</dbReference>
<dbReference type="GO" id="GO:0005576">
    <property type="term" value="C:extracellular region"/>
    <property type="evidence" value="ECO:0007669"/>
    <property type="project" value="TreeGrafter"/>
</dbReference>
<dbReference type="InterPro" id="IPR050314">
    <property type="entry name" value="Glycosyl_Hydrlase_18"/>
</dbReference>
<evidence type="ECO:0000256" key="1">
    <source>
        <dbReference type="SAM" id="Phobius"/>
    </source>
</evidence>
<keyword evidence="4" id="KW-1185">Reference proteome</keyword>